<dbReference type="AlphaFoldDB" id="A0A7R8ZVL1"/>
<dbReference type="GO" id="GO:0006884">
    <property type="term" value="P:cell volume homeostasis"/>
    <property type="evidence" value="ECO:0007669"/>
    <property type="project" value="TreeGrafter"/>
</dbReference>
<evidence type="ECO:0000256" key="3">
    <source>
        <dbReference type="ARBA" id="ARBA00022989"/>
    </source>
</evidence>
<feature type="non-terminal residue" evidence="6">
    <location>
        <position position="214"/>
    </location>
</feature>
<comment type="subcellular location">
    <subcellularLocation>
        <location evidence="1">Membrane</location>
        <topology evidence="1">Multi-pass membrane protein</topology>
    </subcellularLocation>
</comment>
<evidence type="ECO:0000313" key="6">
    <source>
        <dbReference type="EMBL" id="CAD7236006.1"/>
    </source>
</evidence>
<dbReference type="GO" id="GO:0055064">
    <property type="term" value="P:chloride ion homeostasis"/>
    <property type="evidence" value="ECO:0007669"/>
    <property type="project" value="TreeGrafter"/>
</dbReference>
<keyword evidence="4" id="KW-0472">Membrane</keyword>
<feature type="domain" description="Amino acid permease/ SLC12A" evidence="5">
    <location>
        <begin position="3"/>
        <end position="128"/>
    </location>
</feature>
<keyword evidence="2" id="KW-0812">Transmembrane</keyword>
<dbReference type="GO" id="GO:1990573">
    <property type="term" value="P:potassium ion import across plasma membrane"/>
    <property type="evidence" value="ECO:0007669"/>
    <property type="project" value="TreeGrafter"/>
</dbReference>
<sequence>MQQNFFSVFATYFPSVTGIVAGANISGDLKDPTNAIPKGTLLAIFSTYVSYSYFSRNNSPELNCVRDCDFGIQNDVQAMELGSSFGPLIYFGGFAAALSSAIACIVGAPRVLQALGKDKIYPGLSVFAPDANWGSSTDAQVYTSILKSLRELQLSKDHVKTYRPQLLTPEKIARTIFFKLGKSLGAPYERPPIIDFANLICKDISLMIVGQVVE</sequence>
<evidence type="ECO:0000256" key="4">
    <source>
        <dbReference type="ARBA" id="ARBA00023136"/>
    </source>
</evidence>
<dbReference type="GO" id="GO:0055075">
    <property type="term" value="P:potassium ion homeostasis"/>
    <property type="evidence" value="ECO:0007669"/>
    <property type="project" value="TreeGrafter"/>
</dbReference>
<proteinExistence type="predicted"/>
<dbReference type="PANTHER" id="PTHR11827">
    <property type="entry name" value="SOLUTE CARRIER FAMILY 12, CATION COTRANSPORTERS"/>
    <property type="match status" value="1"/>
</dbReference>
<evidence type="ECO:0000259" key="5">
    <source>
        <dbReference type="Pfam" id="PF00324"/>
    </source>
</evidence>
<dbReference type="GO" id="GO:0055078">
    <property type="term" value="P:sodium ion homeostasis"/>
    <property type="evidence" value="ECO:0007669"/>
    <property type="project" value="TreeGrafter"/>
</dbReference>
<dbReference type="Pfam" id="PF00324">
    <property type="entry name" value="AA_permease"/>
    <property type="match status" value="1"/>
</dbReference>
<accession>A0A7R8ZVL1</accession>
<evidence type="ECO:0000256" key="1">
    <source>
        <dbReference type="ARBA" id="ARBA00004141"/>
    </source>
</evidence>
<reference evidence="6" key="1">
    <citation type="submission" date="2020-11" db="EMBL/GenBank/DDBJ databases">
        <authorList>
            <person name="Tran Van P."/>
        </authorList>
    </citation>
    <scope>NUCLEOTIDE SEQUENCE</scope>
</reference>
<dbReference type="GO" id="GO:0016020">
    <property type="term" value="C:membrane"/>
    <property type="evidence" value="ECO:0007669"/>
    <property type="project" value="UniProtKB-SubCell"/>
</dbReference>
<dbReference type="GO" id="GO:0008511">
    <property type="term" value="F:sodium:potassium:chloride symporter activity"/>
    <property type="evidence" value="ECO:0007669"/>
    <property type="project" value="TreeGrafter"/>
</dbReference>
<evidence type="ECO:0000256" key="2">
    <source>
        <dbReference type="ARBA" id="ARBA00022692"/>
    </source>
</evidence>
<keyword evidence="3" id="KW-1133">Transmembrane helix</keyword>
<organism evidence="6">
    <name type="scientific">Cyprideis torosa</name>
    <dbReference type="NCBI Taxonomy" id="163714"/>
    <lineage>
        <taxon>Eukaryota</taxon>
        <taxon>Metazoa</taxon>
        <taxon>Ecdysozoa</taxon>
        <taxon>Arthropoda</taxon>
        <taxon>Crustacea</taxon>
        <taxon>Oligostraca</taxon>
        <taxon>Ostracoda</taxon>
        <taxon>Podocopa</taxon>
        <taxon>Podocopida</taxon>
        <taxon>Cytherocopina</taxon>
        <taxon>Cytheroidea</taxon>
        <taxon>Cytherideidae</taxon>
        <taxon>Cyprideis</taxon>
    </lineage>
</organism>
<dbReference type="OrthoDB" id="8191104at2759"/>
<dbReference type="EMBL" id="OB676009">
    <property type="protein sequence ID" value="CAD7236006.1"/>
    <property type="molecule type" value="Genomic_DNA"/>
</dbReference>
<dbReference type="PANTHER" id="PTHR11827:SF103">
    <property type="entry name" value="SODIUM CHLORIDE COTRANSPORTER 69, ISOFORM E"/>
    <property type="match status" value="1"/>
</dbReference>
<dbReference type="Gene3D" id="1.20.1740.10">
    <property type="entry name" value="Amino acid/polyamine transporter I"/>
    <property type="match status" value="1"/>
</dbReference>
<name>A0A7R8ZVL1_9CRUS</name>
<protein>
    <recommendedName>
        <fullName evidence="5">Amino acid permease/ SLC12A domain-containing protein</fullName>
    </recommendedName>
</protein>
<gene>
    <name evidence="6" type="ORF">CTOB1V02_LOCUS13821</name>
</gene>
<dbReference type="InterPro" id="IPR004842">
    <property type="entry name" value="SLC12A_fam"/>
</dbReference>
<dbReference type="InterPro" id="IPR004841">
    <property type="entry name" value="AA-permease/SLC12A_dom"/>
</dbReference>